<feature type="domain" description="Arginosuccinate synthase C-terminal" evidence="9">
    <location>
        <begin position="191"/>
        <end position="361"/>
    </location>
</feature>
<comment type="caution">
    <text evidence="10">The sequence shown here is derived from an EMBL/GenBank/DDBJ whole genome shotgun (WGS) entry which is preliminary data.</text>
</comment>
<evidence type="ECO:0000256" key="3">
    <source>
        <dbReference type="ARBA" id="ARBA00022571"/>
    </source>
</evidence>
<evidence type="ECO:0000256" key="5">
    <source>
        <dbReference type="ARBA" id="ARBA00022605"/>
    </source>
</evidence>
<evidence type="ECO:0000256" key="1">
    <source>
        <dbReference type="ARBA" id="ARBA00004967"/>
    </source>
</evidence>
<keyword evidence="5" id="KW-0028">Amino-acid biosynthesis</keyword>
<keyword evidence="11" id="KW-1185">Reference proteome</keyword>
<evidence type="ECO:0000259" key="8">
    <source>
        <dbReference type="Pfam" id="PF00764"/>
    </source>
</evidence>
<dbReference type="SUPFAM" id="SSF52402">
    <property type="entry name" value="Adenine nucleotide alpha hydrolases-like"/>
    <property type="match status" value="1"/>
</dbReference>
<dbReference type="InterPro" id="IPR048267">
    <property type="entry name" value="Arginosuc_syn_N"/>
</dbReference>
<dbReference type="Pfam" id="PF00764">
    <property type="entry name" value="Arginosuc_synth"/>
    <property type="match status" value="1"/>
</dbReference>
<proteinExistence type="predicted"/>
<accession>A0A0W7WZ77</accession>
<evidence type="ECO:0000256" key="2">
    <source>
        <dbReference type="ARBA" id="ARBA00012286"/>
    </source>
</evidence>
<dbReference type="GO" id="GO:0005524">
    <property type="term" value="F:ATP binding"/>
    <property type="evidence" value="ECO:0007669"/>
    <property type="project" value="UniProtKB-KW"/>
</dbReference>
<keyword evidence="6" id="KW-0547">Nucleotide-binding</keyword>
<protein>
    <recommendedName>
        <fullName evidence="2">argininosuccinate synthase</fullName>
        <ecNumber evidence="2">6.3.4.5</ecNumber>
    </recommendedName>
</protein>
<dbReference type="SUPFAM" id="SSF69864">
    <property type="entry name" value="Argininosuccinate synthetase, C-terminal domain"/>
    <property type="match status" value="1"/>
</dbReference>
<name>A0A0W7WZ77_9ACTN</name>
<comment type="pathway">
    <text evidence="1">Amino-acid biosynthesis; L-arginine biosynthesis; L-arginine from L-ornithine and carbamoyl phosphate: step 2/3.</text>
</comment>
<evidence type="ECO:0000256" key="6">
    <source>
        <dbReference type="ARBA" id="ARBA00022741"/>
    </source>
</evidence>
<dbReference type="PANTHER" id="PTHR11587">
    <property type="entry name" value="ARGININOSUCCINATE SYNTHASE"/>
    <property type="match status" value="1"/>
</dbReference>
<dbReference type="OrthoDB" id="9801641at2"/>
<evidence type="ECO:0000259" key="9">
    <source>
        <dbReference type="Pfam" id="PF20979"/>
    </source>
</evidence>
<evidence type="ECO:0000313" key="11">
    <source>
        <dbReference type="Proteomes" id="UP000054804"/>
    </source>
</evidence>
<evidence type="ECO:0000256" key="7">
    <source>
        <dbReference type="ARBA" id="ARBA00022840"/>
    </source>
</evidence>
<dbReference type="PANTHER" id="PTHR11587:SF2">
    <property type="entry name" value="ARGININOSUCCINATE SYNTHASE"/>
    <property type="match status" value="1"/>
</dbReference>
<feature type="domain" description="Arginosuccinate synthase-like N-terminal" evidence="8">
    <location>
        <begin position="25"/>
        <end position="142"/>
    </location>
</feature>
<dbReference type="NCBIfam" id="NF038212">
    <property type="entry name" value="argG_rel"/>
    <property type="match status" value="1"/>
</dbReference>
<dbReference type="GO" id="GO:0000053">
    <property type="term" value="P:argininosuccinate metabolic process"/>
    <property type="evidence" value="ECO:0007669"/>
    <property type="project" value="TreeGrafter"/>
</dbReference>
<dbReference type="InterPro" id="IPR048268">
    <property type="entry name" value="Arginosuc_syn_C"/>
</dbReference>
<dbReference type="Gene3D" id="3.90.1260.10">
    <property type="entry name" value="Argininosuccinate synthetase, chain A, domain 2"/>
    <property type="match status" value="1"/>
</dbReference>
<dbReference type="Gene3D" id="3.40.50.620">
    <property type="entry name" value="HUPs"/>
    <property type="match status" value="1"/>
</dbReference>
<evidence type="ECO:0000256" key="4">
    <source>
        <dbReference type="ARBA" id="ARBA00022598"/>
    </source>
</evidence>
<dbReference type="UniPathway" id="UPA00068">
    <property type="reaction ID" value="UER00113"/>
</dbReference>
<dbReference type="GO" id="GO:0000050">
    <property type="term" value="P:urea cycle"/>
    <property type="evidence" value="ECO:0007669"/>
    <property type="project" value="TreeGrafter"/>
</dbReference>
<dbReference type="GO" id="GO:0005737">
    <property type="term" value="C:cytoplasm"/>
    <property type="evidence" value="ECO:0007669"/>
    <property type="project" value="TreeGrafter"/>
</dbReference>
<sequence length="410" mass="45194">MKTSRRGIRSFRDITHGDVDLRRPIVTLFSGGLDSSYLLYRLVQAGATDVHALSVAVGGDEERAHIERITTALGVRLHLVDGRAAFVEEFVRPAITAHAVYLDTHPVSSTLSRPLIARTATEVAGGLGAGVILHTANRSQNTLRRLNGALEQLGFEGHFGSPYDLEPVDREQKIKELRHIGLDEMAERSASGDSNLWCREFESGVLDDPEDHAVPESFYRWSARRDPGAPPAPRSLTVTFRSGAPVAVDGDELSLTDVIARLNPLVGAHGLGRYTGLEHLPGGIKVLEVREMPAAWLLLASRRHLETAALDAEVLREKLHMEQLWVREALEGRWFGELRAACQAFITEAVLPVSGSVTWRLDGARTATTAIVADAPRYVRDREHWEQASIRDELSHLGEGSQTADRDVQW</sequence>
<dbReference type="GO" id="GO:0006526">
    <property type="term" value="P:L-arginine biosynthetic process"/>
    <property type="evidence" value="ECO:0007669"/>
    <property type="project" value="UniProtKB-UniPathway"/>
</dbReference>
<dbReference type="STRING" id="1765722.AT728_14210"/>
<reference evidence="10 11" key="1">
    <citation type="submission" date="2015-12" db="EMBL/GenBank/DDBJ databases">
        <title>Draft genome sequence of Streptomyces silvensis ATCC 53525, a producer of novel hormone antagonists.</title>
        <authorList>
            <person name="Johnston C.W."/>
            <person name="Li Y."/>
            <person name="Magarvey N.A."/>
        </authorList>
    </citation>
    <scope>NUCLEOTIDE SEQUENCE [LARGE SCALE GENOMIC DNA]</scope>
    <source>
        <strain evidence="10 11">ATCC 53525</strain>
    </source>
</reference>
<organism evidence="10 11">
    <name type="scientific">Streptomyces silvensis</name>
    <dbReference type="NCBI Taxonomy" id="1765722"/>
    <lineage>
        <taxon>Bacteria</taxon>
        <taxon>Bacillati</taxon>
        <taxon>Actinomycetota</taxon>
        <taxon>Actinomycetes</taxon>
        <taxon>Kitasatosporales</taxon>
        <taxon>Streptomycetaceae</taxon>
        <taxon>Streptomyces</taxon>
    </lineage>
</organism>
<dbReference type="RefSeq" id="WP_058850086.1">
    <property type="nucleotide sequence ID" value="NZ_LOCL01000042.1"/>
</dbReference>
<gene>
    <name evidence="10" type="ORF">AT728_14210</name>
</gene>
<keyword evidence="7" id="KW-0067">ATP-binding</keyword>
<dbReference type="GO" id="GO:0004055">
    <property type="term" value="F:argininosuccinate synthase activity"/>
    <property type="evidence" value="ECO:0007669"/>
    <property type="project" value="UniProtKB-EC"/>
</dbReference>
<evidence type="ECO:0000313" key="10">
    <source>
        <dbReference type="EMBL" id="KUF15854.1"/>
    </source>
</evidence>
<keyword evidence="4" id="KW-0436">Ligase</keyword>
<dbReference type="InterPro" id="IPR024074">
    <property type="entry name" value="AS_cat/multimer_dom_body"/>
</dbReference>
<dbReference type="AlphaFoldDB" id="A0A0W7WZ77"/>
<keyword evidence="3" id="KW-0055">Arginine biosynthesis</keyword>
<dbReference type="EMBL" id="LOCL01000042">
    <property type="protein sequence ID" value="KUF15854.1"/>
    <property type="molecule type" value="Genomic_DNA"/>
</dbReference>
<dbReference type="EC" id="6.3.4.5" evidence="2"/>
<dbReference type="Pfam" id="PF20979">
    <property type="entry name" value="Arginosuc_syn_C"/>
    <property type="match status" value="1"/>
</dbReference>
<dbReference type="Proteomes" id="UP000054804">
    <property type="component" value="Unassembled WGS sequence"/>
</dbReference>
<dbReference type="InterPro" id="IPR001518">
    <property type="entry name" value="Arginosuc_synth"/>
</dbReference>
<dbReference type="InterPro" id="IPR014729">
    <property type="entry name" value="Rossmann-like_a/b/a_fold"/>
</dbReference>